<evidence type="ECO:0000313" key="1">
    <source>
        <dbReference type="EMBL" id="BBB31200.1"/>
    </source>
</evidence>
<dbReference type="Gene3D" id="3.40.50.300">
    <property type="entry name" value="P-loop containing nucleotide triphosphate hydrolases"/>
    <property type="match status" value="1"/>
</dbReference>
<dbReference type="RefSeq" id="WP_201348319.1">
    <property type="nucleotide sequence ID" value="NZ_AP014546.1"/>
</dbReference>
<gene>
    <name evidence="1" type="ORF">NEJAP_3262</name>
</gene>
<dbReference type="KEGG" id="njp:NEJAP_3262"/>
<evidence type="ECO:0008006" key="3">
    <source>
        <dbReference type="Google" id="ProtNLM"/>
    </source>
</evidence>
<evidence type="ECO:0000313" key="2">
    <source>
        <dbReference type="Proteomes" id="UP000595332"/>
    </source>
</evidence>
<sequence>MGFLSNVKQGYITRNVDISQAKMLLDVQPAAGDLLLCRVDKIRQHTRLENTQGRREHLYEGDNIIVVAAKRYATDQFCAELPTLGQPFHLVAAGGIAGNVTHRSQKVKAPTELTLQGVIGGKDGKALNLSSFAPLKTMNRTQINIPVLVIVGSDMNAGKTTTACACINGLFKEGIRVAGAKLTGTGAGPDYWRMKDAGACHVIDFVDAGFPSTVGLSTGNFIQLLQRFKESAQKAEAQILVLEIADGILQPETKSLMNSEHFINEVTGVIVAADSATSAIMVAERVLSAGFSLYAISGLLTRSPIACEEATTGSGLPVFTAADLSKKSAIDYLYNTIIRDYENTCSAAG</sequence>
<dbReference type="InterPro" id="IPR027417">
    <property type="entry name" value="P-loop_NTPase"/>
</dbReference>
<name>A0A7R6SXU8_9GAMM</name>
<dbReference type="Proteomes" id="UP000595332">
    <property type="component" value="Chromosome"/>
</dbReference>
<accession>A0A7R6SXU8</accession>
<dbReference type="SUPFAM" id="SSF52540">
    <property type="entry name" value="P-loop containing nucleoside triphosphate hydrolases"/>
    <property type="match status" value="1"/>
</dbReference>
<reference evidence="1 2" key="1">
    <citation type="journal article" date="2008" name="Int. J. Syst. Evol. Microbiol.">
        <title>Neptunomonas japonica sp. nov., an Osedax japonicus symbiont-like bacterium isolated from sediment adjacent to sperm whale carcasses off Kagoshima, Japan.</title>
        <authorList>
            <person name="Miyazaki M."/>
            <person name="Nogi Y."/>
            <person name="Fujiwara Y."/>
            <person name="Kawato M."/>
            <person name="Kubokawa K."/>
            <person name="Horikoshi K."/>
        </authorList>
    </citation>
    <scope>NUCLEOTIDE SEQUENCE [LARGE SCALE GENOMIC DNA]</scope>
    <source>
        <strain evidence="1 2">JAMM 1380</strain>
    </source>
</reference>
<dbReference type="AlphaFoldDB" id="A0A7R6SXU8"/>
<dbReference type="EMBL" id="AP014546">
    <property type="protein sequence ID" value="BBB31200.1"/>
    <property type="molecule type" value="Genomic_DNA"/>
</dbReference>
<organism evidence="1 2">
    <name type="scientific">Neptunomonas japonica JAMM 1380</name>
    <dbReference type="NCBI Taxonomy" id="1441457"/>
    <lineage>
        <taxon>Bacteria</taxon>
        <taxon>Pseudomonadati</taxon>
        <taxon>Pseudomonadota</taxon>
        <taxon>Gammaproteobacteria</taxon>
        <taxon>Oceanospirillales</taxon>
        <taxon>Oceanospirillaceae</taxon>
        <taxon>Neptunomonas</taxon>
    </lineage>
</organism>
<proteinExistence type="predicted"/>
<keyword evidence="2" id="KW-1185">Reference proteome</keyword>
<protein>
    <recommendedName>
        <fullName evidence="3">DUF1611 domain-containing protein</fullName>
    </recommendedName>
</protein>